<dbReference type="PANTHER" id="PTHR43125:SF1">
    <property type="entry name" value="INOSITOL-3-PHOSPHATE SYNTHASE"/>
    <property type="match status" value="1"/>
</dbReference>
<dbReference type="InterPro" id="IPR013021">
    <property type="entry name" value="Myo-inos-1-P_Synthase_GAPDH"/>
</dbReference>
<dbReference type="SUPFAM" id="SSF55347">
    <property type="entry name" value="Glyceraldehyde-3-phosphate dehydrogenase-like, C-terminal domain"/>
    <property type="match status" value="1"/>
</dbReference>
<dbReference type="GO" id="GO:0004512">
    <property type="term" value="F:inositol-3-phosphate synthase activity"/>
    <property type="evidence" value="ECO:0007669"/>
    <property type="project" value="InterPro"/>
</dbReference>
<proteinExistence type="inferred from homology"/>
<gene>
    <name evidence="3" type="ORF">Desaf_1363</name>
</gene>
<dbReference type="Proteomes" id="UP000007844">
    <property type="component" value="Chromosome"/>
</dbReference>
<name>F3YZK3_DESAF</name>
<dbReference type="SUPFAM" id="SSF51735">
    <property type="entry name" value="NAD(P)-binding Rossmann-fold domains"/>
    <property type="match status" value="1"/>
</dbReference>
<dbReference type="PIRSF" id="PIRSF015578">
    <property type="entry name" value="Myoinos-ppht_syn"/>
    <property type="match status" value="1"/>
</dbReference>
<keyword evidence="4" id="KW-1185">Reference proteome</keyword>
<evidence type="ECO:0000313" key="3">
    <source>
        <dbReference type="EMBL" id="EGJ49702.1"/>
    </source>
</evidence>
<dbReference type="PANTHER" id="PTHR43125">
    <property type="entry name" value="INOSITOL-3-PHOSPHATE SYNTHASE"/>
    <property type="match status" value="1"/>
</dbReference>
<dbReference type="GO" id="GO:0008654">
    <property type="term" value="P:phospholipid biosynthetic process"/>
    <property type="evidence" value="ECO:0007669"/>
    <property type="project" value="InterPro"/>
</dbReference>
<dbReference type="STRING" id="690850.Desaf_1363"/>
<dbReference type="GO" id="GO:0006021">
    <property type="term" value="P:inositol biosynthetic process"/>
    <property type="evidence" value="ECO:0007669"/>
    <property type="project" value="InterPro"/>
</dbReference>
<dbReference type="InterPro" id="IPR002587">
    <property type="entry name" value="Myo-inos-1-P_Synthase"/>
</dbReference>
<dbReference type="RefSeq" id="WP_014259493.1">
    <property type="nucleotide sequence ID" value="NC_016629.1"/>
</dbReference>
<dbReference type="eggNOG" id="COG1260">
    <property type="taxonomic scope" value="Bacteria"/>
</dbReference>
<dbReference type="InterPro" id="IPR036291">
    <property type="entry name" value="NAD(P)-bd_dom_sf"/>
</dbReference>
<dbReference type="AlphaFoldDB" id="F3YZK3"/>
<dbReference type="Gene3D" id="3.30.360.10">
    <property type="entry name" value="Dihydrodipicolinate Reductase, domain 2"/>
    <property type="match status" value="1"/>
</dbReference>
<organism evidence="3 4">
    <name type="scientific">Desulfocurvibacter africanus subsp. africanus str. Walvis Bay</name>
    <dbReference type="NCBI Taxonomy" id="690850"/>
    <lineage>
        <taxon>Bacteria</taxon>
        <taxon>Pseudomonadati</taxon>
        <taxon>Thermodesulfobacteriota</taxon>
        <taxon>Desulfovibrionia</taxon>
        <taxon>Desulfovibrionales</taxon>
        <taxon>Desulfovibrionaceae</taxon>
        <taxon>Desulfocurvibacter</taxon>
    </lineage>
</organism>
<sequence length="367" mass="40618">MKEIKIAIVGIGNCASALLQGIEFYRQGKSEEAIGLMHWDLGGYSPADIRVVAAWDIDRRKVGKDVHEAMHCLPNCTKIFCPNMPPAGVSVRMGRLLDGVAEHMRAYDERYTFAPADAAQPDKAEVVRVLRETGAEILLNYLPVGSEQATRFYAECALEAGVSLVNNIPVFIVSNPEWAARFEQAGIPVIGDDIKSQLGATIVHRTLTRLFRNRGVKIDSTYQLNFGGNTDFLNMLDRQRLQSKKISKTEAVTSQTEQHLTGDHVHIGPSDWVPSQKDNKVAYIRLEGRLFGDVPMSLECRLSVEDSPNSAGVVIDAIRCLKLARERGVAGALTSPSAYFMKHPPVQYTDDEACRLTGEFIRGECER</sequence>
<comment type="similarity">
    <text evidence="1">Belongs to the myo-inositol 1-phosphate synthase family.</text>
</comment>
<evidence type="ECO:0000259" key="2">
    <source>
        <dbReference type="Pfam" id="PF01658"/>
    </source>
</evidence>
<dbReference type="EMBL" id="CP003221">
    <property type="protein sequence ID" value="EGJ49702.1"/>
    <property type="molecule type" value="Genomic_DNA"/>
</dbReference>
<evidence type="ECO:0000256" key="1">
    <source>
        <dbReference type="ARBA" id="ARBA00010813"/>
    </source>
</evidence>
<dbReference type="Pfam" id="PF01658">
    <property type="entry name" value="Inos-1-P_synth"/>
    <property type="match status" value="1"/>
</dbReference>
<reference evidence="3 4" key="1">
    <citation type="journal article" date="2011" name="J. Bacteriol.">
        <title>Genome sequence of the mercury-methylating and pleomorphic Desulfovibrio africanus Strain Walvis Bay.</title>
        <authorList>
            <person name="Brown S.D."/>
            <person name="Wall J.D."/>
            <person name="Kucken A.M."/>
            <person name="Gilmour C.C."/>
            <person name="Podar M."/>
            <person name="Brandt C.C."/>
            <person name="Teshima H."/>
            <person name="Detter J.C."/>
            <person name="Han C.S."/>
            <person name="Land M.L."/>
            <person name="Lucas S."/>
            <person name="Han J."/>
            <person name="Pennacchio L."/>
            <person name="Nolan M."/>
            <person name="Pitluck S."/>
            <person name="Woyke T."/>
            <person name="Goodwin L."/>
            <person name="Palumbo A.V."/>
            <person name="Elias D.A."/>
        </authorList>
    </citation>
    <scope>NUCLEOTIDE SEQUENCE [LARGE SCALE GENOMIC DNA]</scope>
    <source>
        <strain evidence="3 4">Walvis Bay</strain>
    </source>
</reference>
<protein>
    <submittedName>
        <fullName evidence="3">Myo-inositol-1-phosphate synthase</fullName>
    </submittedName>
</protein>
<dbReference type="HOGENOM" id="CLU_050011_0_0_7"/>
<feature type="domain" description="Myo-inositol-1-phosphate synthase GAPDH-like" evidence="2">
    <location>
        <begin position="199"/>
        <end position="307"/>
    </location>
</feature>
<evidence type="ECO:0000313" key="4">
    <source>
        <dbReference type="Proteomes" id="UP000007844"/>
    </source>
</evidence>
<dbReference type="Gene3D" id="3.40.50.720">
    <property type="entry name" value="NAD(P)-binding Rossmann-like Domain"/>
    <property type="match status" value="1"/>
</dbReference>
<dbReference type="KEGG" id="daf:Desaf_1363"/>
<accession>F3YZK3</accession>
<dbReference type="InterPro" id="IPR052199">
    <property type="entry name" value="MIPS"/>
</dbReference>